<dbReference type="OrthoDB" id="10007725at2"/>
<dbReference type="AlphaFoldDB" id="A0A0R1MEC4"/>
<proteinExistence type="predicted"/>
<dbReference type="PATRIC" id="fig|1423731.3.peg.568"/>
<comment type="caution">
    <text evidence="2">The sequence shown here is derived from an EMBL/GenBank/DDBJ whole genome shotgun (WGS) entry which is preliminary data.</text>
</comment>
<keyword evidence="1" id="KW-0812">Transmembrane</keyword>
<dbReference type="RefSeq" id="WP_057742646.1">
    <property type="nucleotide sequence ID" value="NZ_AZEF01000010.1"/>
</dbReference>
<organism evidence="2 3">
    <name type="scientific">Liquorilactobacillus capillatus DSM 19910</name>
    <dbReference type="NCBI Taxonomy" id="1423731"/>
    <lineage>
        <taxon>Bacteria</taxon>
        <taxon>Bacillati</taxon>
        <taxon>Bacillota</taxon>
        <taxon>Bacilli</taxon>
        <taxon>Lactobacillales</taxon>
        <taxon>Lactobacillaceae</taxon>
        <taxon>Liquorilactobacillus</taxon>
    </lineage>
</organism>
<dbReference type="Proteomes" id="UP000051621">
    <property type="component" value="Unassembled WGS sequence"/>
</dbReference>
<name>A0A0R1MEC4_9LACO</name>
<evidence type="ECO:0000313" key="3">
    <source>
        <dbReference type="Proteomes" id="UP000051621"/>
    </source>
</evidence>
<dbReference type="EMBL" id="AZEF01000010">
    <property type="protein sequence ID" value="KRL02667.1"/>
    <property type="molecule type" value="Genomic_DNA"/>
</dbReference>
<keyword evidence="3" id="KW-1185">Reference proteome</keyword>
<keyword evidence="1" id="KW-0472">Membrane</keyword>
<reference evidence="2 3" key="1">
    <citation type="journal article" date="2015" name="Genome Announc.">
        <title>Expanding the biotechnology potential of lactobacilli through comparative genomics of 213 strains and associated genera.</title>
        <authorList>
            <person name="Sun Z."/>
            <person name="Harris H.M."/>
            <person name="McCann A."/>
            <person name="Guo C."/>
            <person name="Argimon S."/>
            <person name="Zhang W."/>
            <person name="Yang X."/>
            <person name="Jeffery I.B."/>
            <person name="Cooney J.C."/>
            <person name="Kagawa T.F."/>
            <person name="Liu W."/>
            <person name="Song Y."/>
            <person name="Salvetti E."/>
            <person name="Wrobel A."/>
            <person name="Rasinkangas P."/>
            <person name="Parkhill J."/>
            <person name="Rea M.C."/>
            <person name="O'Sullivan O."/>
            <person name="Ritari J."/>
            <person name="Douillard F.P."/>
            <person name="Paul Ross R."/>
            <person name="Yang R."/>
            <person name="Briner A.E."/>
            <person name="Felis G.E."/>
            <person name="de Vos W.M."/>
            <person name="Barrangou R."/>
            <person name="Klaenhammer T.R."/>
            <person name="Caufield P.W."/>
            <person name="Cui Y."/>
            <person name="Zhang H."/>
            <person name="O'Toole P.W."/>
        </authorList>
    </citation>
    <scope>NUCLEOTIDE SEQUENCE [LARGE SCALE GENOMIC DNA]</scope>
    <source>
        <strain evidence="2 3">DSM 19910</strain>
    </source>
</reference>
<feature type="transmembrane region" description="Helical" evidence="1">
    <location>
        <begin position="48"/>
        <end position="71"/>
    </location>
</feature>
<keyword evidence="1" id="KW-1133">Transmembrane helix</keyword>
<evidence type="ECO:0000313" key="2">
    <source>
        <dbReference type="EMBL" id="KRL02667.1"/>
    </source>
</evidence>
<gene>
    <name evidence="2" type="ORF">FC81_GL000554</name>
</gene>
<evidence type="ECO:0000256" key="1">
    <source>
        <dbReference type="SAM" id="Phobius"/>
    </source>
</evidence>
<protein>
    <submittedName>
        <fullName evidence="2">Uncharacterized protein</fullName>
    </submittedName>
</protein>
<accession>A0A0R1MEC4</accession>
<feature type="transmembrane region" description="Helical" evidence="1">
    <location>
        <begin position="7"/>
        <end position="28"/>
    </location>
</feature>
<sequence>MINSKQFILSFLLSVIICILMPLFMFISHYQATMQNIDTIFLLLQTSYWYLPFIFGITFFLLVFFSLYIIFRIVNFLIRFFNH</sequence>